<sequence>ARPDARQHHGRGARGERGRGDVAP</sequence>
<gene>
    <name evidence="2" type="ORF">AVDCRST_MAG40-1596</name>
</gene>
<proteinExistence type="predicted"/>
<reference evidence="2" key="1">
    <citation type="submission" date="2020-02" db="EMBL/GenBank/DDBJ databases">
        <authorList>
            <person name="Meier V. D."/>
        </authorList>
    </citation>
    <scope>NUCLEOTIDE SEQUENCE</scope>
    <source>
        <strain evidence="2">AVDCRST_MAG40</strain>
    </source>
</reference>
<dbReference type="AlphaFoldDB" id="A0A6J4L643"/>
<evidence type="ECO:0000313" key="2">
    <source>
        <dbReference type="EMBL" id="CAA9323918.1"/>
    </source>
</evidence>
<organism evidence="2">
    <name type="scientific">uncultured Gemmatimonadaceae bacterium</name>
    <dbReference type="NCBI Taxonomy" id="246130"/>
    <lineage>
        <taxon>Bacteria</taxon>
        <taxon>Pseudomonadati</taxon>
        <taxon>Gemmatimonadota</taxon>
        <taxon>Gemmatimonadia</taxon>
        <taxon>Gemmatimonadales</taxon>
        <taxon>Gemmatimonadaceae</taxon>
        <taxon>environmental samples</taxon>
    </lineage>
</organism>
<feature type="non-terminal residue" evidence="2">
    <location>
        <position position="1"/>
    </location>
</feature>
<feature type="region of interest" description="Disordered" evidence="1">
    <location>
        <begin position="1"/>
        <end position="24"/>
    </location>
</feature>
<protein>
    <submittedName>
        <fullName evidence="2">Uncharacterized protein</fullName>
    </submittedName>
</protein>
<dbReference type="EMBL" id="CADCTX010000501">
    <property type="protein sequence ID" value="CAA9323918.1"/>
    <property type="molecule type" value="Genomic_DNA"/>
</dbReference>
<feature type="non-terminal residue" evidence="2">
    <location>
        <position position="24"/>
    </location>
</feature>
<accession>A0A6J4L643</accession>
<name>A0A6J4L643_9BACT</name>
<evidence type="ECO:0000256" key="1">
    <source>
        <dbReference type="SAM" id="MobiDB-lite"/>
    </source>
</evidence>